<reference evidence="1 2" key="1">
    <citation type="submission" date="2018-06" db="EMBL/GenBank/DDBJ databases">
        <authorList>
            <consortium name="Pathogen Informatics"/>
            <person name="Doyle S."/>
        </authorList>
    </citation>
    <scope>NUCLEOTIDE SEQUENCE [LARGE SCALE GENOMIC DNA]</scope>
    <source>
        <strain evidence="1 2">NCTC9426</strain>
    </source>
</reference>
<proteinExistence type="predicted"/>
<sequence>MENLEVFKAINAIQAELAKTGIAKDKQAGSGNYGYKFRGIDDVYNALSPLLAKHHLIVMPRYAERVVTEKQGKNGILFYVSIRGEFDFISAVDGSKYTATTFGEAMDSGDKATNKAMSIAYKYACFQVFAIPTEGDNDPDATIHQGVQNTMPTLDDNRFNEACNAVINGQFDKVRLLTEYALTPQQRQIAQGL</sequence>
<dbReference type="AlphaFoldDB" id="A0A378Q2P0"/>
<accession>A0A378Q2P0</accession>
<gene>
    <name evidence="1" type="ORF">NCTC9426_02121</name>
</gene>
<dbReference type="Pfam" id="PF04404">
    <property type="entry name" value="ERF"/>
    <property type="match status" value="1"/>
</dbReference>
<dbReference type="RefSeq" id="WP_079326154.1">
    <property type="nucleotide sequence ID" value="NZ_UGPZ01000003.1"/>
</dbReference>
<evidence type="ECO:0000313" key="2">
    <source>
        <dbReference type="Proteomes" id="UP000254133"/>
    </source>
</evidence>
<dbReference type="Proteomes" id="UP000254133">
    <property type="component" value="Unassembled WGS sequence"/>
</dbReference>
<organism evidence="1 2">
    <name type="scientific">Moraxella bovis</name>
    <dbReference type="NCBI Taxonomy" id="476"/>
    <lineage>
        <taxon>Bacteria</taxon>
        <taxon>Pseudomonadati</taxon>
        <taxon>Pseudomonadota</taxon>
        <taxon>Gammaproteobacteria</taxon>
        <taxon>Moraxellales</taxon>
        <taxon>Moraxellaceae</taxon>
        <taxon>Moraxella</taxon>
    </lineage>
</organism>
<dbReference type="InterPro" id="IPR007499">
    <property type="entry name" value="ERF_bacteria_virus"/>
</dbReference>
<evidence type="ECO:0000313" key="1">
    <source>
        <dbReference type="EMBL" id="STY93397.1"/>
    </source>
</evidence>
<protein>
    <submittedName>
        <fullName evidence="1">ERF superfamily</fullName>
    </submittedName>
</protein>
<name>A0A378Q2P0_MORBO</name>
<dbReference type="EMBL" id="UGPZ01000003">
    <property type="protein sequence ID" value="STY93397.1"/>
    <property type="molecule type" value="Genomic_DNA"/>
</dbReference>